<dbReference type="AlphaFoldDB" id="K0RLA5"/>
<accession>K0RLA5</accession>
<feature type="chain" id="PRO_5003836384" description="Calmodulin" evidence="2">
    <location>
        <begin position="23"/>
        <end position="421"/>
    </location>
</feature>
<dbReference type="Gene3D" id="1.10.238.10">
    <property type="entry name" value="EF-hand"/>
    <property type="match status" value="1"/>
</dbReference>
<dbReference type="SUPFAM" id="SSF47473">
    <property type="entry name" value="EF-hand"/>
    <property type="match status" value="1"/>
</dbReference>
<evidence type="ECO:0000256" key="1">
    <source>
        <dbReference type="SAM" id="Phobius"/>
    </source>
</evidence>
<comment type="caution">
    <text evidence="3">The sequence shown here is derived from an EMBL/GenBank/DDBJ whole genome shotgun (WGS) entry which is preliminary data.</text>
</comment>
<keyword evidence="1" id="KW-0812">Transmembrane</keyword>
<dbReference type="eggNOG" id="ENOG502T6PV">
    <property type="taxonomic scope" value="Eukaryota"/>
</dbReference>
<gene>
    <name evidence="3" type="ORF">THAOC_25862</name>
</gene>
<keyword evidence="1" id="KW-1133">Transmembrane helix</keyword>
<feature type="transmembrane region" description="Helical" evidence="1">
    <location>
        <begin position="291"/>
        <end position="308"/>
    </location>
</feature>
<keyword evidence="1" id="KW-0472">Membrane</keyword>
<reference evidence="3 4" key="1">
    <citation type="journal article" date="2012" name="Genome Biol.">
        <title>Genome and low-iron response of an oceanic diatom adapted to chronic iron limitation.</title>
        <authorList>
            <person name="Lommer M."/>
            <person name="Specht M."/>
            <person name="Roy A.S."/>
            <person name="Kraemer L."/>
            <person name="Andreson R."/>
            <person name="Gutowska M.A."/>
            <person name="Wolf J."/>
            <person name="Bergner S.V."/>
            <person name="Schilhabel M.B."/>
            <person name="Klostermeier U.C."/>
            <person name="Beiko R.G."/>
            <person name="Rosenstiel P."/>
            <person name="Hippler M."/>
            <person name="Laroche J."/>
        </authorList>
    </citation>
    <scope>NUCLEOTIDE SEQUENCE [LARGE SCALE GENOMIC DNA]</scope>
    <source>
        <strain evidence="3 4">CCMP1005</strain>
    </source>
</reference>
<feature type="transmembrane region" description="Helical" evidence="1">
    <location>
        <begin position="93"/>
        <end position="113"/>
    </location>
</feature>
<feature type="transmembrane region" description="Helical" evidence="1">
    <location>
        <begin position="320"/>
        <end position="342"/>
    </location>
</feature>
<evidence type="ECO:0000313" key="4">
    <source>
        <dbReference type="Proteomes" id="UP000266841"/>
    </source>
</evidence>
<keyword evidence="4" id="KW-1185">Reference proteome</keyword>
<protein>
    <recommendedName>
        <fullName evidence="5">Calmodulin</fullName>
    </recommendedName>
</protein>
<dbReference type="OrthoDB" id="43021at2759"/>
<dbReference type="Gene3D" id="1.10.287.70">
    <property type="match status" value="1"/>
</dbReference>
<organism evidence="3 4">
    <name type="scientific">Thalassiosira oceanica</name>
    <name type="common">Marine diatom</name>
    <dbReference type="NCBI Taxonomy" id="159749"/>
    <lineage>
        <taxon>Eukaryota</taxon>
        <taxon>Sar</taxon>
        <taxon>Stramenopiles</taxon>
        <taxon>Ochrophyta</taxon>
        <taxon>Bacillariophyta</taxon>
        <taxon>Coscinodiscophyceae</taxon>
        <taxon>Thalassiosirophycidae</taxon>
        <taxon>Thalassiosirales</taxon>
        <taxon>Thalassiosiraceae</taxon>
        <taxon>Thalassiosira</taxon>
    </lineage>
</organism>
<keyword evidence="2" id="KW-0732">Signal</keyword>
<dbReference type="OMA" id="MSIGFCT"/>
<sequence length="421" mass="47964">MKKLTKLYLLLALLCSTKGAAARAKDNQVATADIEGGISSSELDYIRKRRRKFRLPVAVPLLNRLKINPLERRTREDGAIQQQAHIVPRKRQFYATCMGAVLAWVSTATIFYARYYDWPIPQSFFYAVDAGMSIGFCTDVHETEVGSRAFTIVHILLGARQGVASRSAAVFKLILERDSFKKAFYAVNVAKRFKLDQSQTEPVLTHDEFKVVLEKNNCHLSDEEFKRVCEFYDPNEEGVVKYEYFAQHFEGCQGLVALARTRIKYNSPVTRSIAKLYRLVSNLFTSDFHRIYLIFGLWVAGGVTWGVYSQHWDVITATHFAVSALATGGLTVTLGLFARVLVEDFMVEEELAAISKPLTREEYLFASKSLCSTDSAIHLSDYIVLQLMRQGKLSMESFEYIKREYQVIDSGQRWFLKINVD</sequence>
<dbReference type="Proteomes" id="UP000266841">
    <property type="component" value="Unassembled WGS sequence"/>
</dbReference>
<feature type="signal peptide" evidence="2">
    <location>
        <begin position="1"/>
        <end position="22"/>
    </location>
</feature>
<dbReference type="InterPro" id="IPR011992">
    <property type="entry name" value="EF-hand-dom_pair"/>
</dbReference>
<evidence type="ECO:0008006" key="5">
    <source>
        <dbReference type="Google" id="ProtNLM"/>
    </source>
</evidence>
<dbReference type="EMBL" id="AGNL01035720">
    <property type="protein sequence ID" value="EJK54508.1"/>
    <property type="molecule type" value="Genomic_DNA"/>
</dbReference>
<name>K0RLA5_THAOC</name>
<evidence type="ECO:0000256" key="2">
    <source>
        <dbReference type="SAM" id="SignalP"/>
    </source>
</evidence>
<proteinExistence type="predicted"/>
<evidence type="ECO:0000313" key="3">
    <source>
        <dbReference type="EMBL" id="EJK54508.1"/>
    </source>
</evidence>
<dbReference type="SUPFAM" id="SSF81324">
    <property type="entry name" value="Voltage-gated potassium channels"/>
    <property type="match status" value="1"/>
</dbReference>